<evidence type="ECO:0000256" key="2">
    <source>
        <dbReference type="PROSITE-ProRule" id="PRU01091"/>
    </source>
</evidence>
<dbReference type="Proteomes" id="UP001059672">
    <property type="component" value="Chromosome"/>
</dbReference>
<proteinExistence type="predicted"/>
<accession>A0ABY5HD64</accession>
<evidence type="ECO:0000259" key="3">
    <source>
        <dbReference type="PROSITE" id="PS51755"/>
    </source>
</evidence>
<name>A0ABY5HD64_9PSED</name>
<protein>
    <submittedName>
        <fullName evidence="4">Response regulator transcription factor</fullName>
    </submittedName>
</protein>
<keyword evidence="5" id="KW-1185">Reference proteome</keyword>
<dbReference type="Pfam" id="PF00486">
    <property type="entry name" value="Trans_reg_C"/>
    <property type="match status" value="1"/>
</dbReference>
<evidence type="ECO:0000313" key="5">
    <source>
        <dbReference type="Proteomes" id="UP001059672"/>
    </source>
</evidence>
<dbReference type="InterPro" id="IPR001867">
    <property type="entry name" value="OmpR/PhoB-type_DNA-bd"/>
</dbReference>
<organism evidence="4 5">
    <name type="scientific">Pseudomonas benzenivorans</name>
    <dbReference type="NCBI Taxonomy" id="556533"/>
    <lineage>
        <taxon>Bacteria</taxon>
        <taxon>Pseudomonadati</taxon>
        <taxon>Pseudomonadota</taxon>
        <taxon>Gammaproteobacteria</taxon>
        <taxon>Pseudomonadales</taxon>
        <taxon>Pseudomonadaceae</taxon>
        <taxon>Pseudomonas</taxon>
    </lineage>
</organism>
<feature type="domain" description="OmpR/PhoB-type" evidence="3">
    <location>
        <begin position="14"/>
        <end position="113"/>
    </location>
</feature>
<dbReference type="InterPro" id="IPR016032">
    <property type="entry name" value="Sig_transdc_resp-reg_C-effctor"/>
</dbReference>
<dbReference type="EMBL" id="CP073346">
    <property type="protein sequence ID" value="UTW08931.1"/>
    <property type="molecule type" value="Genomic_DNA"/>
</dbReference>
<feature type="DNA-binding region" description="OmpR/PhoB-type" evidence="2">
    <location>
        <begin position="14"/>
        <end position="113"/>
    </location>
</feature>
<dbReference type="Gene3D" id="1.10.10.10">
    <property type="entry name" value="Winged helix-like DNA-binding domain superfamily/Winged helix DNA-binding domain"/>
    <property type="match status" value="1"/>
</dbReference>
<dbReference type="SUPFAM" id="SSF46894">
    <property type="entry name" value="C-terminal effector domain of the bipartite response regulators"/>
    <property type="match status" value="1"/>
</dbReference>
<gene>
    <name evidence="4" type="ORF">KDW96_06375</name>
</gene>
<dbReference type="InterPro" id="IPR036388">
    <property type="entry name" value="WH-like_DNA-bd_sf"/>
</dbReference>
<reference evidence="4" key="1">
    <citation type="submission" date="2021-04" db="EMBL/GenBank/DDBJ databases">
        <title>Oceanospirillales bacteria with DddD are important DMSP degraders in coastal seawater.</title>
        <authorList>
            <person name="Liu J."/>
        </authorList>
    </citation>
    <scope>NUCLEOTIDE SEQUENCE</scope>
    <source>
        <strain evidence="4">D13-4</strain>
    </source>
</reference>
<keyword evidence="1 2" id="KW-0238">DNA-binding</keyword>
<dbReference type="PROSITE" id="PS51755">
    <property type="entry name" value="OMPR_PHOB"/>
    <property type="match status" value="1"/>
</dbReference>
<sequence>MTPDLNTGLVEATQNSATICNEAWTLDYERRVLSRARQEITLTKTEVVILQSFVVREQRALNKSELFACLGKKPDSYTGLNMCIYRLQSKFNRHADGADLFRSIRHRGYCLVQEIKIRDQGRP</sequence>
<evidence type="ECO:0000313" key="4">
    <source>
        <dbReference type="EMBL" id="UTW08931.1"/>
    </source>
</evidence>
<evidence type="ECO:0000256" key="1">
    <source>
        <dbReference type="ARBA" id="ARBA00023125"/>
    </source>
</evidence>
<dbReference type="RefSeq" id="WP_370295352.1">
    <property type="nucleotide sequence ID" value="NZ_CP073346.1"/>
</dbReference>